<sequence length="167" mass="18632">MLAETLASQSGKAVIYVATSQVDQTDHEWQARIAEHRYRRPSNWTTLEVPVELSTTIQQAAENTCLLVDSLGTWLTNVLEQDETNWHETVQALLQCLQQARCTVILVAEETGWGVIPAYPIGRRFRDRLGYLVQQIGAIAHPVYLVTGGHVLNLSDLGSPLVKLKLN</sequence>
<proteinExistence type="inferred from homology"/>
<feature type="binding site" evidence="19">
    <location>
        <position position="48"/>
    </location>
    <ligand>
        <name>GTP</name>
        <dbReference type="ChEBI" id="CHEBI:37565"/>
    </ligand>
</feature>
<evidence type="ECO:0000256" key="4">
    <source>
        <dbReference type="ARBA" id="ARBA00003889"/>
    </source>
</evidence>
<dbReference type="PANTHER" id="PTHR34848:SF1">
    <property type="entry name" value="BIFUNCTIONAL ADENOSYLCOBALAMIN BIOSYNTHESIS PROTEIN COBU"/>
    <property type="match status" value="1"/>
</dbReference>
<evidence type="ECO:0000256" key="7">
    <source>
        <dbReference type="ARBA" id="ARBA00007490"/>
    </source>
</evidence>
<evidence type="ECO:0000256" key="9">
    <source>
        <dbReference type="ARBA" id="ARBA00012523"/>
    </source>
</evidence>
<evidence type="ECO:0000256" key="13">
    <source>
        <dbReference type="ARBA" id="ARBA00022777"/>
    </source>
</evidence>
<feature type="active site" description="GMP-histidine intermediate" evidence="18">
    <location>
        <position position="36"/>
    </location>
</feature>
<feature type="binding site" evidence="19">
    <location>
        <begin position="18"/>
        <end position="20"/>
    </location>
    <ligand>
        <name>GTP</name>
        <dbReference type="ChEBI" id="CHEBI:37565"/>
    </ligand>
</feature>
<dbReference type="SUPFAM" id="SSF52540">
    <property type="entry name" value="P-loop containing nucleoside triphosphate hydrolases"/>
    <property type="match status" value="1"/>
</dbReference>
<comment type="catalytic activity">
    <reaction evidence="3">
        <text>adenosylcob(III)inamide + GTP = adenosylcob(III)inamide phosphate + GDP + H(+)</text>
        <dbReference type="Rhea" id="RHEA:15765"/>
        <dbReference type="ChEBI" id="CHEBI:2480"/>
        <dbReference type="ChEBI" id="CHEBI:15378"/>
        <dbReference type="ChEBI" id="CHEBI:37565"/>
        <dbReference type="ChEBI" id="CHEBI:58189"/>
        <dbReference type="ChEBI" id="CHEBI:58502"/>
        <dbReference type="EC" id="2.7.1.156"/>
    </reaction>
</comment>
<dbReference type="GO" id="GO:0005525">
    <property type="term" value="F:GTP binding"/>
    <property type="evidence" value="ECO:0007669"/>
    <property type="project" value="UniProtKB-KW"/>
</dbReference>
<dbReference type="EC" id="2.7.1.156" evidence="8"/>
<dbReference type="CDD" id="cd00544">
    <property type="entry name" value="CobU"/>
    <property type="match status" value="1"/>
</dbReference>
<name>A0A6N3IPF7_9CYAN</name>
<dbReference type="AlphaFoldDB" id="A0A6N3IPF7"/>
<comment type="pathway">
    <text evidence="6">Cofactor biosynthesis; adenosylcobalamin biosynthesis; adenosylcobalamin from cob(II)yrinate a,c-diamide: step 5/7.</text>
</comment>
<dbReference type="GO" id="GO:0043752">
    <property type="term" value="F:adenosylcobinamide kinase activity"/>
    <property type="evidence" value="ECO:0007669"/>
    <property type="project" value="UniProtKB-EC"/>
</dbReference>
<evidence type="ECO:0000256" key="11">
    <source>
        <dbReference type="ARBA" id="ARBA00022679"/>
    </source>
</evidence>
<dbReference type="InterPro" id="IPR003203">
    <property type="entry name" value="CobU/CobP"/>
</dbReference>
<evidence type="ECO:0000256" key="5">
    <source>
        <dbReference type="ARBA" id="ARBA00004692"/>
    </source>
</evidence>
<keyword evidence="14" id="KW-0067">ATP-binding</keyword>
<dbReference type="Pfam" id="PF02283">
    <property type="entry name" value="CobU"/>
    <property type="match status" value="1"/>
</dbReference>
<protein>
    <recommendedName>
        <fullName evidence="16">Adenosylcobinamide kinase</fullName>
        <ecNumber evidence="8">2.7.1.156</ecNumber>
        <ecNumber evidence="9">2.7.7.62</ecNumber>
    </recommendedName>
    <alternativeName>
        <fullName evidence="17">Adenosylcobinamide-phosphate guanylyltransferase</fullName>
    </alternativeName>
</protein>
<comment type="catalytic activity">
    <reaction evidence="1">
        <text>adenosylcob(III)inamide + ATP = adenosylcob(III)inamide phosphate + ADP + H(+)</text>
        <dbReference type="Rhea" id="RHEA:15769"/>
        <dbReference type="ChEBI" id="CHEBI:2480"/>
        <dbReference type="ChEBI" id="CHEBI:15378"/>
        <dbReference type="ChEBI" id="CHEBI:30616"/>
        <dbReference type="ChEBI" id="CHEBI:58502"/>
        <dbReference type="ChEBI" id="CHEBI:456216"/>
        <dbReference type="EC" id="2.7.1.156"/>
    </reaction>
</comment>
<evidence type="ECO:0000256" key="14">
    <source>
        <dbReference type="ARBA" id="ARBA00022840"/>
    </source>
</evidence>
<dbReference type="GO" id="GO:0005524">
    <property type="term" value="F:ATP binding"/>
    <property type="evidence" value="ECO:0007669"/>
    <property type="project" value="UniProtKB-KW"/>
</dbReference>
<evidence type="ECO:0000256" key="17">
    <source>
        <dbReference type="ARBA" id="ARBA00030571"/>
    </source>
</evidence>
<feature type="binding site" evidence="19">
    <location>
        <position position="69"/>
    </location>
    <ligand>
        <name>GTP</name>
        <dbReference type="ChEBI" id="CHEBI:37565"/>
    </ligand>
</feature>
<gene>
    <name evidence="20" type="ORF">AVDCRST_MAG81-5181</name>
</gene>
<keyword evidence="15 19" id="KW-0342">GTP-binding</keyword>
<evidence type="ECO:0000256" key="2">
    <source>
        <dbReference type="ARBA" id="ARBA00000711"/>
    </source>
</evidence>
<dbReference type="GO" id="GO:0008820">
    <property type="term" value="F:cobinamide phosphate guanylyltransferase activity"/>
    <property type="evidence" value="ECO:0007669"/>
    <property type="project" value="UniProtKB-EC"/>
</dbReference>
<evidence type="ECO:0000256" key="18">
    <source>
        <dbReference type="PIRSR" id="PIRSR006135-1"/>
    </source>
</evidence>
<dbReference type="UniPathway" id="UPA00148">
    <property type="reaction ID" value="UER00236"/>
</dbReference>
<evidence type="ECO:0000256" key="12">
    <source>
        <dbReference type="ARBA" id="ARBA00022741"/>
    </source>
</evidence>
<comment type="pathway">
    <text evidence="5">Cofactor biosynthesis; adenosylcobalamin biosynthesis; adenosylcobalamin from cob(II)yrinate a,c-diamide: step 6/7.</text>
</comment>
<accession>A0A6N3IPF7</accession>
<feature type="binding site" evidence="19">
    <location>
        <begin position="37"/>
        <end position="40"/>
    </location>
    <ligand>
        <name>GTP</name>
        <dbReference type="ChEBI" id="CHEBI:37565"/>
    </ligand>
</feature>
<evidence type="ECO:0000256" key="6">
    <source>
        <dbReference type="ARBA" id="ARBA00005159"/>
    </source>
</evidence>
<comment type="function">
    <text evidence="4">Catalyzes ATP-dependent phosphorylation of adenosylcobinamide and addition of GMP to adenosylcobinamide phosphate.</text>
</comment>
<dbReference type="GO" id="GO:0009236">
    <property type="term" value="P:cobalamin biosynthetic process"/>
    <property type="evidence" value="ECO:0007669"/>
    <property type="project" value="UniProtKB-UniPathway"/>
</dbReference>
<evidence type="ECO:0000313" key="20">
    <source>
        <dbReference type="EMBL" id="CAA9590208.1"/>
    </source>
</evidence>
<evidence type="ECO:0000256" key="8">
    <source>
        <dbReference type="ARBA" id="ARBA00012016"/>
    </source>
</evidence>
<dbReference type="EMBL" id="CADCWO010000257">
    <property type="protein sequence ID" value="CAA9590208.1"/>
    <property type="molecule type" value="Genomic_DNA"/>
</dbReference>
<dbReference type="EC" id="2.7.7.62" evidence="9"/>
<evidence type="ECO:0000256" key="10">
    <source>
        <dbReference type="ARBA" id="ARBA00022573"/>
    </source>
</evidence>
<organism evidence="20">
    <name type="scientific">uncultured Synechococcales cyanobacterium</name>
    <dbReference type="NCBI Taxonomy" id="1936017"/>
    <lineage>
        <taxon>Bacteria</taxon>
        <taxon>Bacillati</taxon>
        <taxon>Cyanobacteriota</taxon>
        <taxon>Cyanophyceae</taxon>
        <taxon>Synechococcales</taxon>
        <taxon>environmental samples</taxon>
    </lineage>
</organism>
<dbReference type="InterPro" id="IPR027417">
    <property type="entry name" value="P-loop_NTPase"/>
</dbReference>
<keyword evidence="13 20" id="KW-0418">Kinase</keyword>
<keyword evidence="11 20" id="KW-0808">Transferase</keyword>
<dbReference type="NCBIfam" id="NF004469">
    <property type="entry name" value="PRK05800.1"/>
    <property type="match status" value="1"/>
</dbReference>
<keyword evidence="10" id="KW-0169">Cobalamin biosynthesis</keyword>
<evidence type="ECO:0000256" key="3">
    <source>
        <dbReference type="ARBA" id="ARBA00001522"/>
    </source>
</evidence>
<evidence type="ECO:0000256" key="16">
    <source>
        <dbReference type="ARBA" id="ARBA00029570"/>
    </source>
</evidence>
<dbReference type="PIRSF" id="PIRSF006135">
    <property type="entry name" value="CobU"/>
    <property type="match status" value="1"/>
</dbReference>
<dbReference type="Gene3D" id="3.40.50.300">
    <property type="entry name" value="P-loop containing nucleotide triphosphate hydrolases"/>
    <property type="match status" value="1"/>
</dbReference>
<keyword evidence="20" id="KW-0548">Nucleotidyltransferase</keyword>
<dbReference type="PANTHER" id="PTHR34848">
    <property type="match status" value="1"/>
</dbReference>
<evidence type="ECO:0000256" key="15">
    <source>
        <dbReference type="ARBA" id="ARBA00023134"/>
    </source>
</evidence>
<evidence type="ECO:0000256" key="19">
    <source>
        <dbReference type="PIRSR" id="PIRSR006135-2"/>
    </source>
</evidence>
<comment type="similarity">
    <text evidence="7">Belongs to the CobU/CobP family.</text>
</comment>
<evidence type="ECO:0000256" key="1">
    <source>
        <dbReference type="ARBA" id="ARBA00000312"/>
    </source>
</evidence>
<keyword evidence="12 19" id="KW-0547">Nucleotide-binding</keyword>
<comment type="catalytic activity">
    <reaction evidence="2">
        <text>adenosylcob(III)inamide phosphate + GTP + H(+) = adenosylcob(III)inamide-GDP + diphosphate</text>
        <dbReference type="Rhea" id="RHEA:22712"/>
        <dbReference type="ChEBI" id="CHEBI:15378"/>
        <dbReference type="ChEBI" id="CHEBI:33019"/>
        <dbReference type="ChEBI" id="CHEBI:37565"/>
        <dbReference type="ChEBI" id="CHEBI:58502"/>
        <dbReference type="ChEBI" id="CHEBI:60487"/>
        <dbReference type="EC" id="2.7.7.62"/>
    </reaction>
</comment>
<reference evidence="20" key="1">
    <citation type="submission" date="2020-02" db="EMBL/GenBank/DDBJ databases">
        <authorList>
            <person name="Meier V. D."/>
        </authorList>
    </citation>
    <scope>NUCLEOTIDE SEQUENCE</scope>
    <source>
        <strain evidence="20">AVDCRST_MAG81</strain>
    </source>
</reference>